<proteinExistence type="inferred from homology"/>
<comment type="subcellular location">
    <subcellularLocation>
        <location evidence="1">Cell envelope</location>
    </subcellularLocation>
</comment>
<evidence type="ECO:0000256" key="3">
    <source>
        <dbReference type="ARBA" id="ARBA00022748"/>
    </source>
</evidence>
<dbReference type="InterPro" id="IPR036249">
    <property type="entry name" value="Thioredoxin-like_sf"/>
</dbReference>
<comment type="caution">
    <text evidence="8">The sequence shown here is derived from an EMBL/GenBank/DDBJ whole genome shotgun (WGS) entry which is preliminary data.</text>
</comment>
<dbReference type="SUPFAM" id="SSF52833">
    <property type="entry name" value="Thioredoxin-like"/>
    <property type="match status" value="1"/>
</dbReference>
<feature type="domain" description="Thioredoxin" evidence="7">
    <location>
        <begin position="40"/>
        <end position="181"/>
    </location>
</feature>
<dbReference type="PANTHER" id="PTHR42852">
    <property type="entry name" value="THIOL:DISULFIDE INTERCHANGE PROTEIN DSBE"/>
    <property type="match status" value="1"/>
</dbReference>
<keyword evidence="6" id="KW-1133">Transmembrane helix</keyword>
<keyword evidence="6" id="KW-0472">Membrane</keyword>
<organism evidence="8 9">
    <name type="scientific">Sphingobium lignivorans</name>
    <dbReference type="NCBI Taxonomy" id="2735886"/>
    <lineage>
        <taxon>Bacteria</taxon>
        <taxon>Pseudomonadati</taxon>
        <taxon>Pseudomonadota</taxon>
        <taxon>Alphaproteobacteria</taxon>
        <taxon>Sphingomonadales</taxon>
        <taxon>Sphingomonadaceae</taxon>
        <taxon>Sphingobium</taxon>
    </lineage>
</organism>
<dbReference type="InterPro" id="IPR050553">
    <property type="entry name" value="Thioredoxin_ResA/DsbE_sf"/>
</dbReference>
<keyword evidence="5" id="KW-0676">Redox-active center</keyword>
<evidence type="ECO:0000256" key="2">
    <source>
        <dbReference type="ARBA" id="ARBA00007758"/>
    </source>
</evidence>
<gene>
    <name evidence="8" type="ORF">HNP60_001657</name>
</gene>
<evidence type="ECO:0000313" key="8">
    <source>
        <dbReference type="EMBL" id="MBB5985683.1"/>
    </source>
</evidence>
<evidence type="ECO:0000256" key="6">
    <source>
        <dbReference type="SAM" id="Phobius"/>
    </source>
</evidence>
<dbReference type="NCBIfam" id="TIGR00385">
    <property type="entry name" value="dsbE"/>
    <property type="match status" value="1"/>
</dbReference>
<accession>A0ABR6NEH8</accession>
<dbReference type="InterPro" id="IPR013740">
    <property type="entry name" value="Redoxin"/>
</dbReference>
<evidence type="ECO:0000256" key="4">
    <source>
        <dbReference type="ARBA" id="ARBA00023157"/>
    </source>
</evidence>
<dbReference type="PROSITE" id="PS00194">
    <property type="entry name" value="THIOREDOXIN_1"/>
    <property type="match status" value="1"/>
</dbReference>
<sequence length="181" mass="19886">MKKAMKRSLILWIPLGGYLIFLIVASLGLNREQQTVIQSRMIGKPVPVIDLPEASSSHPAFSTGDMADGKPRLLNIFASWCVPCAAEAPQLLQLAQRGVRIDAVAIRDARPDVDAFLKRHGDPFQRIGLDARSALQFHLGSSGVPETFVIDGKGIIRYQHIGYIGPQDMETILQKLKDAES</sequence>
<evidence type="ECO:0000256" key="5">
    <source>
        <dbReference type="ARBA" id="ARBA00023284"/>
    </source>
</evidence>
<feature type="transmembrane region" description="Helical" evidence="6">
    <location>
        <begin position="9"/>
        <end position="29"/>
    </location>
</feature>
<evidence type="ECO:0000256" key="1">
    <source>
        <dbReference type="ARBA" id="ARBA00004196"/>
    </source>
</evidence>
<reference evidence="8 9" key="1">
    <citation type="submission" date="2020-08" db="EMBL/GenBank/DDBJ databases">
        <title>Exploring microbial biodiversity for novel pathways involved in the catabolism of aromatic compounds derived from lignin.</title>
        <authorList>
            <person name="Elkins J."/>
        </authorList>
    </citation>
    <scope>NUCLEOTIDE SEQUENCE [LARGE SCALE GENOMIC DNA]</scope>
    <source>
        <strain evidence="8 9">B1D3A</strain>
    </source>
</reference>
<dbReference type="EMBL" id="JACHKA010000001">
    <property type="protein sequence ID" value="MBB5985683.1"/>
    <property type="molecule type" value="Genomic_DNA"/>
</dbReference>
<dbReference type="InterPro" id="IPR013766">
    <property type="entry name" value="Thioredoxin_domain"/>
</dbReference>
<dbReference type="CDD" id="cd03010">
    <property type="entry name" value="TlpA_like_DsbE"/>
    <property type="match status" value="1"/>
</dbReference>
<dbReference type="InterPro" id="IPR017937">
    <property type="entry name" value="Thioredoxin_CS"/>
</dbReference>
<dbReference type="Proteomes" id="UP001138540">
    <property type="component" value="Unassembled WGS sequence"/>
</dbReference>
<dbReference type="Pfam" id="PF08534">
    <property type="entry name" value="Redoxin"/>
    <property type="match status" value="1"/>
</dbReference>
<dbReference type="InterPro" id="IPR004799">
    <property type="entry name" value="Periplasmic_diS_OxRdtase_DsbE"/>
</dbReference>
<dbReference type="PANTHER" id="PTHR42852:SF6">
    <property type="entry name" value="THIOL:DISULFIDE INTERCHANGE PROTEIN DSBE"/>
    <property type="match status" value="1"/>
</dbReference>
<dbReference type="RefSeq" id="WP_184152333.1">
    <property type="nucleotide sequence ID" value="NZ_JACHKA010000001.1"/>
</dbReference>
<keyword evidence="4" id="KW-1015">Disulfide bond</keyword>
<name>A0ABR6NEH8_9SPHN</name>
<keyword evidence="3" id="KW-0201">Cytochrome c-type biogenesis</keyword>
<dbReference type="Gene3D" id="3.40.30.10">
    <property type="entry name" value="Glutaredoxin"/>
    <property type="match status" value="1"/>
</dbReference>
<evidence type="ECO:0000259" key="7">
    <source>
        <dbReference type="PROSITE" id="PS51352"/>
    </source>
</evidence>
<evidence type="ECO:0000313" key="9">
    <source>
        <dbReference type="Proteomes" id="UP001138540"/>
    </source>
</evidence>
<dbReference type="PROSITE" id="PS51352">
    <property type="entry name" value="THIOREDOXIN_2"/>
    <property type="match status" value="1"/>
</dbReference>
<keyword evidence="6" id="KW-0812">Transmembrane</keyword>
<comment type="similarity">
    <text evidence="2">Belongs to the thioredoxin family. DsbE subfamily.</text>
</comment>
<protein>
    <submittedName>
        <fullName evidence="8">Cytochrome c biogenesis protein CcmG/thiol:disulfide interchange protein DsbE</fullName>
    </submittedName>
</protein>
<keyword evidence="9" id="KW-1185">Reference proteome</keyword>